<evidence type="ECO:0000313" key="4">
    <source>
        <dbReference type="Proteomes" id="UP000260665"/>
    </source>
</evidence>
<name>A0A3E1R5U6_9BURK</name>
<proteinExistence type="inferred from homology"/>
<dbReference type="RefSeq" id="WP_117180402.1">
    <property type="nucleotide sequence ID" value="NZ_QFZK01000036.1"/>
</dbReference>
<dbReference type="InterPro" id="IPR006016">
    <property type="entry name" value="UspA"/>
</dbReference>
<dbReference type="AlphaFoldDB" id="A0A3E1R5U6"/>
<protein>
    <submittedName>
        <fullName evidence="3">Universal stress protein</fullName>
    </submittedName>
</protein>
<feature type="domain" description="UspA" evidence="2">
    <location>
        <begin position="1"/>
        <end position="146"/>
    </location>
</feature>
<sequence>MYQRILVPIDGSITSNRGLDEAIKLAKLMGASLRLIHAADALTFSTGFEPYGVYHDQVIPQMRATGHRILKKAEARAEGEGVKADSVLREDLGTQVSDTVIAQAKEWKADLIVIGTHGRRGIGRWLMGSDAEQIVRKAPVPVLLVRASDQDLKAELSFATAEVGVS</sequence>
<organism evidence="3 4">
    <name type="scientific">Rhodoferax lacus</name>
    <dbReference type="NCBI Taxonomy" id="2184758"/>
    <lineage>
        <taxon>Bacteria</taxon>
        <taxon>Pseudomonadati</taxon>
        <taxon>Pseudomonadota</taxon>
        <taxon>Betaproteobacteria</taxon>
        <taxon>Burkholderiales</taxon>
        <taxon>Comamonadaceae</taxon>
        <taxon>Rhodoferax</taxon>
    </lineage>
</organism>
<dbReference type="InterPro" id="IPR006015">
    <property type="entry name" value="Universal_stress_UspA"/>
</dbReference>
<comment type="similarity">
    <text evidence="1">Belongs to the universal stress protein A family.</text>
</comment>
<comment type="caution">
    <text evidence="3">The sequence shown here is derived from an EMBL/GenBank/DDBJ whole genome shotgun (WGS) entry which is preliminary data.</text>
</comment>
<dbReference type="PRINTS" id="PR01438">
    <property type="entry name" value="UNVRSLSTRESS"/>
</dbReference>
<evidence type="ECO:0000313" key="3">
    <source>
        <dbReference type="EMBL" id="RFO94657.1"/>
    </source>
</evidence>
<dbReference type="PANTHER" id="PTHR46268">
    <property type="entry name" value="STRESS RESPONSE PROTEIN NHAX"/>
    <property type="match status" value="1"/>
</dbReference>
<keyword evidence="4" id="KW-1185">Reference proteome</keyword>
<dbReference type="CDD" id="cd00293">
    <property type="entry name" value="USP-like"/>
    <property type="match status" value="1"/>
</dbReference>
<dbReference type="OrthoDB" id="8547832at2"/>
<dbReference type="Pfam" id="PF00582">
    <property type="entry name" value="Usp"/>
    <property type="match status" value="1"/>
</dbReference>
<dbReference type="Proteomes" id="UP000260665">
    <property type="component" value="Unassembled WGS sequence"/>
</dbReference>
<gene>
    <name evidence="3" type="ORF">DIC66_22375</name>
</gene>
<accession>A0A3E1R5U6</accession>
<dbReference type="InterPro" id="IPR014729">
    <property type="entry name" value="Rossmann-like_a/b/a_fold"/>
</dbReference>
<dbReference type="SUPFAM" id="SSF52402">
    <property type="entry name" value="Adenine nucleotide alpha hydrolases-like"/>
    <property type="match status" value="1"/>
</dbReference>
<evidence type="ECO:0000259" key="2">
    <source>
        <dbReference type="Pfam" id="PF00582"/>
    </source>
</evidence>
<dbReference type="Gene3D" id="3.40.50.620">
    <property type="entry name" value="HUPs"/>
    <property type="match status" value="1"/>
</dbReference>
<evidence type="ECO:0000256" key="1">
    <source>
        <dbReference type="ARBA" id="ARBA00008791"/>
    </source>
</evidence>
<reference evidence="3 4" key="1">
    <citation type="submission" date="2018-05" db="EMBL/GenBank/DDBJ databases">
        <title>Rhodoferax soyangensis sp.nov., isolated from an oligotrophic freshwater lake.</title>
        <authorList>
            <person name="Park M."/>
        </authorList>
    </citation>
    <scope>NUCLEOTIDE SEQUENCE [LARGE SCALE GENOMIC DNA]</scope>
    <source>
        <strain evidence="3 4">IMCC26218</strain>
    </source>
</reference>
<dbReference type="EMBL" id="QFZK01000036">
    <property type="protein sequence ID" value="RFO94657.1"/>
    <property type="molecule type" value="Genomic_DNA"/>
</dbReference>
<dbReference type="PANTHER" id="PTHR46268:SF6">
    <property type="entry name" value="UNIVERSAL STRESS PROTEIN UP12"/>
    <property type="match status" value="1"/>
</dbReference>